<dbReference type="OrthoDB" id="567086at2759"/>
<dbReference type="InterPro" id="IPR002624">
    <property type="entry name" value="DCK/DGK"/>
</dbReference>
<feature type="domain" description="Deoxynucleoside kinase" evidence="1">
    <location>
        <begin position="46"/>
        <end position="239"/>
    </location>
</feature>
<dbReference type="GO" id="GO:0019136">
    <property type="term" value="F:deoxynucleoside kinase activity"/>
    <property type="evidence" value="ECO:0007669"/>
    <property type="project" value="TreeGrafter"/>
</dbReference>
<dbReference type="CDD" id="cd01673">
    <property type="entry name" value="dNK"/>
    <property type="match status" value="1"/>
</dbReference>
<dbReference type="GO" id="GO:0005739">
    <property type="term" value="C:mitochondrion"/>
    <property type="evidence" value="ECO:0007669"/>
    <property type="project" value="TreeGrafter"/>
</dbReference>
<organism evidence="2 3">
    <name type="scientific">Allacma fusca</name>
    <dbReference type="NCBI Taxonomy" id="39272"/>
    <lineage>
        <taxon>Eukaryota</taxon>
        <taxon>Metazoa</taxon>
        <taxon>Ecdysozoa</taxon>
        <taxon>Arthropoda</taxon>
        <taxon>Hexapoda</taxon>
        <taxon>Collembola</taxon>
        <taxon>Symphypleona</taxon>
        <taxon>Sminthuridae</taxon>
        <taxon>Allacma</taxon>
    </lineage>
</organism>
<accession>A0A8J2P914</accession>
<dbReference type="PIRSF" id="PIRSF000705">
    <property type="entry name" value="DNK"/>
    <property type="match status" value="1"/>
</dbReference>
<dbReference type="PANTHER" id="PTHR10513:SF24">
    <property type="entry name" value="THYMIDINE KINASE 2, MITOCHONDRIAL"/>
    <property type="match status" value="1"/>
</dbReference>
<reference evidence="2" key="1">
    <citation type="submission" date="2021-06" db="EMBL/GenBank/DDBJ databases">
        <authorList>
            <person name="Hodson N. C."/>
            <person name="Mongue J. A."/>
            <person name="Jaron S. K."/>
        </authorList>
    </citation>
    <scope>NUCLEOTIDE SEQUENCE</scope>
</reference>
<dbReference type="PANTHER" id="PTHR10513">
    <property type="entry name" value="DEOXYNUCLEOSIDE KINASE"/>
    <property type="match status" value="1"/>
</dbReference>
<protein>
    <recommendedName>
        <fullName evidence="1">Deoxynucleoside kinase domain-containing protein</fullName>
    </recommendedName>
</protein>
<dbReference type="InterPro" id="IPR050566">
    <property type="entry name" value="Deoxyribonucleoside_kinase"/>
</dbReference>
<comment type="caution">
    <text evidence="2">The sequence shown here is derived from an EMBL/GenBank/DDBJ whole genome shotgun (WGS) entry which is preliminary data.</text>
</comment>
<evidence type="ECO:0000313" key="2">
    <source>
        <dbReference type="EMBL" id="CAG7728256.1"/>
    </source>
</evidence>
<dbReference type="Pfam" id="PF01712">
    <property type="entry name" value="dNK"/>
    <property type="match status" value="1"/>
</dbReference>
<gene>
    <name evidence="2" type="ORF">AFUS01_LOCUS17050</name>
</gene>
<dbReference type="Proteomes" id="UP000708208">
    <property type="component" value="Unassembled WGS sequence"/>
</dbReference>
<dbReference type="FunFam" id="3.40.50.300:FF:001571">
    <property type="entry name" value="Deoxynucleoside kinase"/>
    <property type="match status" value="1"/>
</dbReference>
<dbReference type="EMBL" id="CAJVCH010160771">
    <property type="protein sequence ID" value="CAG7728256.1"/>
    <property type="molecule type" value="Genomic_DNA"/>
</dbReference>
<name>A0A8J2P914_9HEXA</name>
<dbReference type="InterPro" id="IPR031314">
    <property type="entry name" value="DNK_dom"/>
</dbReference>
<proteinExistence type="predicted"/>
<sequence>MYGDMSGSLGWIGGLRGVGHLLRMTMESGKRVYNAFSIAPKPITVIVEGNIGSGKTTFLKHFQKLPDFAVVDEPISKWRDCQGHNLLELMYKDPQKWSLCFQSYVQLTMLDLHVKPVLKPVKMMERSIFSAKYCFVKNLKDQGLMNDAEYTVLTEWFDFIQETIPLQVDLIVYLKTDPQVVFERIAARGRTEENSITLPYLQSIHKLHEDWLIHKKFGPVPRVVTVDANEDLSKMMTSYSMCEETIIQKVAIANY</sequence>
<evidence type="ECO:0000313" key="3">
    <source>
        <dbReference type="Proteomes" id="UP000708208"/>
    </source>
</evidence>
<evidence type="ECO:0000259" key="1">
    <source>
        <dbReference type="Pfam" id="PF01712"/>
    </source>
</evidence>
<dbReference type="AlphaFoldDB" id="A0A8J2P914"/>
<keyword evidence="3" id="KW-1185">Reference proteome</keyword>